<dbReference type="InterPro" id="IPR001347">
    <property type="entry name" value="SIS_dom"/>
</dbReference>
<protein>
    <submittedName>
        <fullName evidence="2">Putative phosphosugar-binding protein</fullName>
    </submittedName>
</protein>
<evidence type="ECO:0000313" key="3">
    <source>
        <dbReference type="Proteomes" id="UP000320235"/>
    </source>
</evidence>
<dbReference type="InterPro" id="IPR035472">
    <property type="entry name" value="RpiR-like_SIS"/>
</dbReference>
<dbReference type="InterPro" id="IPR050099">
    <property type="entry name" value="SIS_GmhA/DiaA_subfam"/>
</dbReference>
<reference evidence="2 3" key="1">
    <citation type="submission" date="2019-06" db="EMBL/GenBank/DDBJ databases">
        <title>Sequencing the genomes of 1000 actinobacteria strains.</title>
        <authorList>
            <person name="Klenk H.-P."/>
        </authorList>
    </citation>
    <scope>NUCLEOTIDE SEQUENCE [LARGE SCALE GENOMIC DNA]</scope>
    <source>
        <strain evidence="2 3">DSM 105492</strain>
    </source>
</reference>
<dbReference type="Proteomes" id="UP000320235">
    <property type="component" value="Unassembled WGS sequence"/>
</dbReference>
<dbReference type="AlphaFoldDB" id="A0A543EDM8"/>
<name>A0A543EDM8_9MICO</name>
<proteinExistence type="predicted"/>
<dbReference type="CDD" id="cd05013">
    <property type="entry name" value="SIS_RpiR"/>
    <property type="match status" value="1"/>
</dbReference>
<dbReference type="RefSeq" id="WP_141896356.1">
    <property type="nucleotide sequence ID" value="NZ_BAABLH010000004.1"/>
</dbReference>
<evidence type="ECO:0000313" key="2">
    <source>
        <dbReference type="EMBL" id="TQM19663.1"/>
    </source>
</evidence>
<dbReference type="InterPro" id="IPR046348">
    <property type="entry name" value="SIS_dom_sf"/>
</dbReference>
<gene>
    <name evidence="2" type="ORF">FB391_3498</name>
</gene>
<dbReference type="GO" id="GO:1901135">
    <property type="term" value="P:carbohydrate derivative metabolic process"/>
    <property type="evidence" value="ECO:0007669"/>
    <property type="project" value="InterPro"/>
</dbReference>
<dbReference type="PANTHER" id="PTHR30390:SF7">
    <property type="entry name" value="PHOSPHOHEPTOSE ISOMERASE"/>
    <property type="match status" value="1"/>
</dbReference>
<dbReference type="GO" id="GO:0097367">
    <property type="term" value="F:carbohydrate derivative binding"/>
    <property type="evidence" value="ECO:0007669"/>
    <property type="project" value="InterPro"/>
</dbReference>
<dbReference type="OrthoDB" id="9813831at2"/>
<dbReference type="SUPFAM" id="SSF53697">
    <property type="entry name" value="SIS domain"/>
    <property type="match status" value="1"/>
</dbReference>
<dbReference type="PROSITE" id="PS51464">
    <property type="entry name" value="SIS"/>
    <property type="match status" value="1"/>
</dbReference>
<comment type="caution">
    <text evidence="2">The sequence shown here is derived from an EMBL/GenBank/DDBJ whole genome shotgun (WGS) entry which is preliminary data.</text>
</comment>
<dbReference type="PANTHER" id="PTHR30390">
    <property type="entry name" value="SEDOHEPTULOSE 7-PHOSPHATE ISOMERASE / DNAA INITIATOR-ASSOCIATING FACTOR FOR REPLICATION INITIATION"/>
    <property type="match status" value="1"/>
</dbReference>
<dbReference type="Pfam" id="PF13580">
    <property type="entry name" value="SIS_2"/>
    <property type="match status" value="1"/>
</dbReference>
<dbReference type="NCBIfam" id="NF002805">
    <property type="entry name" value="PRK02947.1"/>
    <property type="match status" value="1"/>
</dbReference>
<dbReference type="Gene3D" id="3.40.50.10490">
    <property type="entry name" value="Glucose-6-phosphate isomerase like protein, domain 1"/>
    <property type="match status" value="1"/>
</dbReference>
<keyword evidence="3" id="KW-1185">Reference proteome</keyword>
<accession>A0A543EDM8</accession>
<evidence type="ECO:0000259" key="1">
    <source>
        <dbReference type="PROSITE" id="PS51464"/>
    </source>
</evidence>
<dbReference type="EMBL" id="VFPE01000007">
    <property type="protein sequence ID" value="TQM19663.1"/>
    <property type="molecule type" value="Genomic_DNA"/>
</dbReference>
<sequence>MTAQDYLDAALAVAHRAATSEAGALRRAAAVIADTMAQGRRFWAFGSGHSHALVEEIWGRAGGFVDVHPILEPALMLHEGLEKSSRLERLPGLADELLALRGVGTGDCLLVISNSGRNAVPVEMARGARERGASVIALTSLAHSGSVTSREPRGQRLFEVADIVIDNCGVPGDAILPHRPHPVGPTSTAVGALLLQAVMCEVADELARRGVDVDIYESLNVGA</sequence>
<organism evidence="2 3">
    <name type="scientific">Microbacterium kyungheense</name>
    <dbReference type="NCBI Taxonomy" id="1263636"/>
    <lineage>
        <taxon>Bacteria</taxon>
        <taxon>Bacillati</taxon>
        <taxon>Actinomycetota</taxon>
        <taxon>Actinomycetes</taxon>
        <taxon>Micrococcales</taxon>
        <taxon>Microbacteriaceae</taxon>
        <taxon>Microbacterium</taxon>
    </lineage>
</organism>
<feature type="domain" description="SIS" evidence="1">
    <location>
        <begin position="32"/>
        <end position="216"/>
    </location>
</feature>